<evidence type="ECO:0000256" key="2">
    <source>
        <dbReference type="ARBA" id="ARBA00023015"/>
    </source>
</evidence>
<dbReference type="AlphaFoldDB" id="A0A1G7P592"/>
<organism evidence="6 7">
    <name type="scientific">Celeribacter baekdonensis</name>
    <dbReference type="NCBI Taxonomy" id="875171"/>
    <lineage>
        <taxon>Bacteria</taxon>
        <taxon>Pseudomonadati</taxon>
        <taxon>Pseudomonadota</taxon>
        <taxon>Alphaproteobacteria</taxon>
        <taxon>Rhodobacterales</taxon>
        <taxon>Roseobacteraceae</taxon>
        <taxon>Celeribacter</taxon>
    </lineage>
</organism>
<dbReference type="InterPro" id="IPR036390">
    <property type="entry name" value="WH_DNA-bd_sf"/>
</dbReference>
<comment type="similarity">
    <text evidence="1">Belongs to the LysR transcriptional regulatory family.</text>
</comment>
<keyword evidence="2" id="KW-0805">Transcription regulation</keyword>
<name>A0A1G7P592_9RHOB</name>
<dbReference type="EMBL" id="FNBL01000007">
    <property type="protein sequence ID" value="SDF81448.1"/>
    <property type="molecule type" value="Genomic_DNA"/>
</dbReference>
<reference evidence="6 7" key="1">
    <citation type="submission" date="2016-10" db="EMBL/GenBank/DDBJ databases">
        <authorList>
            <person name="de Groot N.N."/>
        </authorList>
    </citation>
    <scope>NUCLEOTIDE SEQUENCE [LARGE SCALE GENOMIC DNA]</scope>
    <source>
        <strain evidence="6 7">DSM 27375</strain>
    </source>
</reference>
<accession>A0A1G7P592</accession>
<dbReference type="GO" id="GO:0043565">
    <property type="term" value="F:sequence-specific DNA binding"/>
    <property type="evidence" value="ECO:0007669"/>
    <property type="project" value="TreeGrafter"/>
</dbReference>
<evidence type="ECO:0000313" key="7">
    <source>
        <dbReference type="Proteomes" id="UP000182284"/>
    </source>
</evidence>
<evidence type="ECO:0000259" key="5">
    <source>
        <dbReference type="PROSITE" id="PS50931"/>
    </source>
</evidence>
<keyword evidence="4" id="KW-0804">Transcription</keyword>
<dbReference type="InterPro" id="IPR036388">
    <property type="entry name" value="WH-like_DNA-bd_sf"/>
</dbReference>
<evidence type="ECO:0000256" key="3">
    <source>
        <dbReference type="ARBA" id="ARBA00023125"/>
    </source>
</evidence>
<dbReference type="OrthoDB" id="9813056at2"/>
<feature type="domain" description="HTH lysR-type" evidence="5">
    <location>
        <begin position="1"/>
        <end position="59"/>
    </location>
</feature>
<sequence length="311" mass="34483">MDTIDNMRTFLAVVRAGSFSAAARNLDTVPSVISKKINRLEDQIGTPLFIRSTRKLQLTETGERVHPRFLSIVAEVSDTFADMRDAASPMEGTLRIKCPTTLCVLHFGRIITQFQAAHPKARIDLVLMDRSVNPLEEGFDIALGAIPSSYPNVEAIPLCPYPRLMIASQTYLARAPELTHPRHLLAHDCLTFHPTGSNWVFEGDQGPVSVEIHSRFSVNDSLVLVESVLADLGVAVVAEYLARPHIARGALEVVLPEYKVPDLWISAWVPATRTQDRLVMAMCDWLARAVHPLAPWDRPVADVRDQVLAPD</sequence>
<proteinExistence type="inferred from homology"/>
<protein>
    <submittedName>
        <fullName evidence="6">DNA-binding transcriptional regulator, LysR family</fullName>
    </submittedName>
</protein>
<dbReference type="Proteomes" id="UP000182284">
    <property type="component" value="Unassembled WGS sequence"/>
</dbReference>
<dbReference type="CDD" id="cd08422">
    <property type="entry name" value="PBP2_CrgA_like"/>
    <property type="match status" value="1"/>
</dbReference>
<dbReference type="GO" id="GO:0006351">
    <property type="term" value="P:DNA-templated transcription"/>
    <property type="evidence" value="ECO:0007669"/>
    <property type="project" value="TreeGrafter"/>
</dbReference>
<keyword evidence="3 6" id="KW-0238">DNA-binding</keyword>
<dbReference type="Gene3D" id="1.10.10.10">
    <property type="entry name" value="Winged helix-like DNA-binding domain superfamily/Winged helix DNA-binding domain"/>
    <property type="match status" value="1"/>
</dbReference>
<gene>
    <name evidence="6" type="ORF">SAMN04488117_107226</name>
</gene>
<dbReference type="InterPro" id="IPR000847">
    <property type="entry name" value="LysR_HTH_N"/>
</dbReference>
<dbReference type="InterPro" id="IPR005119">
    <property type="entry name" value="LysR_subst-bd"/>
</dbReference>
<dbReference type="Pfam" id="PF00126">
    <property type="entry name" value="HTH_1"/>
    <property type="match status" value="1"/>
</dbReference>
<evidence type="ECO:0000256" key="1">
    <source>
        <dbReference type="ARBA" id="ARBA00009437"/>
    </source>
</evidence>
<dbReference type="Gene3D" id="3.40.190.290">
    <property type="match status" value="1"/>
</dbReference>
<dbReference type="GO" id="GO:0003700">
    <property type="term" value="F:DNA-binding transcription factor activity"/>
    <property type="evidence" value="ECO:0007669"/>
    <property type="project" value="InterPro"/>
</dbReference>
<dbReference type="PANTHER" id="PTHR30537:SF35">
    <property type="entry name" value="TRANSCRIPTIONAL REGULATORY PROTEIN"/>
    <property type="match status" value="1"/>
</dbReference>
<evidence type="ECO:0000256" key="4">
    <source>
        <dbReference type="ARBA" id="ARBA00023163"/>
    </source>
</evidence>
<dbReference type="RefSeq" id="WP_074645846.1">
    <property type="nucleotide sequence ID" value="NZ_FNBL01000007.1"/>
</dbReference>
<dbReference type="PANTHER" id="PTHR30537">
    <property type="entry name" value="HTH-TYPE TRANSCRIPTIONAL REGULATOR"/>
    <property type="match status" value="1"/>
</dbReference>
<dbReference type="PROSITE" id="PS50931">
    <property type="entry name" value="HTH_LYSR"/>
    <property type="match status" value="1"/>
</dbReference>
<dbReference type="InterPro" id="IPR058163">
    <property type="entry name" value="LysR-type_TF_proteobact-type"/>
</dbReference>
<dbReference type="FunFam" id="1.10.10.10:FF:000001">
    <property type="entry name" value="LysR family transcriptional regulator"/>
    <property type="match status" value="1"/>
</dbReference>
<dbReference type="Pfam" id="PF03466">
    <property type="entry name" value="LysR_substrate"/>
    <property type="match status" value="1"/>
</dbReference>
<dbReference type="SUPFAM" id="SSF53850">
    <property type="entry name" value="Periplasmic binding protein-like II"/>
    <property type="match status" value="1"/>
</dbReference>
<dbReference type="SUPFAM" id="SSF46785">
    <property type="entry name" value="Winged helix' DNA-binding domain"/>
    <property type="match status" value="1"/>
</dbReference>
<evidence type="ECO:0000313" key="6">
    <source>
        <dbReference type="EMBL" id="SDF81448.1"/>
    </source>
</evidence>